<dbReference type="Proteomes" id="UP000774000">
    <property type="component" value="Unassembled WGS sequence"/>
</dbReference>
<dbReference type="RefSeq" id="WP_204701116.1">
    <property type="nucleotide sequence ID" value="NZ_JAFBDQ010000005.1"/>
</dbReference>
<gene>
    <name evidence="1" type="ORF">JOC47_001171</name>
</gene>
<reference evidence="1" key="1">
    <citation type="submission" date="2021-01" db="EMBL/GenBank/DDBJ databases">
        <title>Genomic Encyclopedia of Type Strains, Phase IV (KMG-IV): sequencing the most valuable type-strain genomes for metagenomic binning, comparative biology and taxonomic classification.</title>
        <authorList>
            <person name="Goeker M."/>
        </authorList>
    </citation>
    <scope>NUCLEOTIDE SEQUENCE</scope>
    <source>
        <strain evidence="1">DSM 23230</strain>
    </source>
</reference>
<evidence type="ECO:0008006" key="3">
    <source>
        <dbReference type="Google" id="ProtNLM"/>
    </source>
</evidence>
<protein>
    <recommendedName>
        <fullName evidence="3">Lipoprotein</fullName>
    </recommendedName>
</protein>
<keyword evidence="2" id="KW-1185">Reference proteome</keyword>
<comment type="caution">
    <text evidence="1">The sequence shown here is derived from an EMBL/GenBank/DDBJ whole genome shotgun (WGS) entry which is preliminary data.</text>
</comment>
<name>A0A939BP57_9FIRM</name>
<dbReference type="AlphaFoldDB" id="A0A939BP57"/>
<dbReference type="PROSITE" id="PS51257">
    <property type="entry name" value="PROKAR_LIPOPROTEIN"/>
    <property type="match status" value="1"/>
</dbReference>
<dbReference type="EMBL" id="JAFBDQ010000005">
    <property type="protein sequence ID" value="MBM7556328.1"/>
    <property type="molecule type" value="Genomic_DNA"/>
</dbReference>
<evidence type="ECO:0000313" key="1">
    <source>
        <dbReference type="EMBL" id="MBM7556328.1"/>
    </source>
</evidence>
<proteinExistence type="predicted"/>
<organism evidence="1 2">
    <name type="scientific">Halanaerobacter jeridensis</name>
    <dbReference type="NCBI Taxonomy" id="706427"/>
    <lineage>
        <taxon>Bacteria</taxon>
        <taxon>Bacillati</taxon>
        <taxon>Bacillota</taxon>
        <taxon>Clostridia</taxon>
        <taxon>Halanaerobiales</taxon>
        <taxon>Halobacteroidaceae</taxon>
        <taxon>Halanaerobacter</taxon>
    </lineage>
</organism>
<accession>A0A939BP57</accession>
<sequence length="251" mass="29996">MKVNGIKKMLILLLLMISIMGCSFQPSVTRNPKRDYPEIYQRIKENLESGYHEKFEMKKMRYISETNVYVAYCNPVDDKEFVFEARTGGHKYGNSVWDRYGRRRVGHNINQYYENMIEDLFPYEKKVFYVNGGTYSNWDHIPSQKELFEEDHENTYILPHIHIFKNVIKKDKENFLRSVLRLKEKLEGQDLKRSGIYIYIYRGELFKDIDVNWLLNATDVFSNDIDLMKDGYDGHAKYSRARIYMAEKNIT</sequence>
<evidence type="ECO:0000313" key="2">
    <source>
        <dbReference type="Proteomes" id="UP000774000"/>
    </source>
</evidence>